<evidence type="ECO:0000313" key="2">
    <source>
        <dbReference type="EMBL" id="CBN76671.1"/>
    </source>
</evidence>
<feature type="compositionally biased region" description="Basic and acidic residues" evidence="1">
    <location>
        <begin position="515"/>
        <end position="527"/>
    </location>
</feature>
<proteinExistence type="predicted"/>
<feature type="compositionally biased region" description="Polar residues" evidence="1">
    <location>
        <begin position="149"/>
        <end position="158"/>
    </location>
</feature>
<feature type="region of interest" description="Disordered" evidence="1">
    <location>
        <begin position="496"/>
        <end position="537"/>
    </location>
</feature>
<feature type="region of interest" description="Disordered" evidence="1">
    <location>
        <begin position="134"/>
        <end position="164"/>
    </location>
</feature>
<feature type="compositionally biased region" description="Polar residues" evidence="1">
    <location>
        <begin position="528"/>
        <end position="537"/>
    </location>
</feature>
<feature type="compositionally biased region" description="Polar residues" evidence="1">
    <location>
        <begin position="558"/>
        <end position="567"/>
    </location>
</feature>
<feature type="compositionally biased region" description="Low complexity" evidence="1">
    <location>
        <begin position="207"/>
        <end position="219"/>
    </location>
</feature>
<dbReference type="InParanoid" id="D8LBG2"/>
<sequence length="835" mass="89656">MDMSDDEFFFESSRHLEDDGRSDATAGRVQAGLQELEGMELDEDIALPLAPGVDALTHRVSVARLQHVSNLAWCLGSWLPHLASLAVLLIRLEHSKNGRGTDEDNGLSSPHVHIRKLCGPGAYGGGASDYADGDTASITTSGPRAASTAHETPSTLGSDDSFAAGKRDRIGTKAEKEFTSLFEGWLNSTTTVLRAAIFGDDTVSDKASGSSNGRRSGASTANATPLFAGNKQGGLSNKYAGEPHLKDPLDSRYLRQAFSSLAHLYDSLSQALGGSWEGDMVLSPGLRALEKLVKEAQALHVRSEMAALATEAKGLMDVDPWLAPEPPHPPGGTRLPHLFGALAHERMINLVELLPRAEWSAAEITHGLGDAVQCLLSCVTALGTRAYEASRMDHSNGAPLALGGGATTTGGHGEEGLSADHQLLCQIGNCLQLETVVLPELWDTAVDLFDASRAGVVSDRKRTQKVQEKVMNKYLKHKYRELKMYVKNGWWGYARPAPRSGRQHGNTSEGVMDPSRSDRASSMRDQQRVSTSISRQRTSLRLKRGTFTYASAGSTASVARQASMLSSRSEDNKGDTSSAHGSNTRRGSVVNRRTGLKAALNISMRTPKPQSLPSYLVKVLLSLVQARLEAQEALRGLLYRKAGMHDGKMRKDILYADFVLRESARQVMEIVCDCANARVVGEGHLGAKPLDGSDPVEQAEKIAQAEFLRDALYRFLPSATLDRVNRVVKRLQAGKFEGTLGRSTGNPSSMPSSSKTDPQRSSSARDGLVRVGALREGRDKDGAAAEQTGKSASSVSNSDKKQASVSDSLAAAMPGSFLTATDLQELARVYVVCLK</sequence>
<feature type="region of interest" description="Disordered" evidence="1">
    <location>
        <begin position="558"/>
        <end position="592"/>
    </location>
</feature>
<dbReference type="EMBL" id="FN647682">
    <property type="protein sequence ID" value="CBN76671.1"/>
    <property type="molecule type" value="Genomic_DNA"/>
</dbReference>
<reference evidence="2 3" key="1">
    <citation type="journal article" date="2010" name="Nature">
        <title>The Ectocarpus genome and the independent evolution of multicellularity in brown algae.</title>
        <authorList>
            <person name="Cock J.M."/>
            <person name="Sterck L."/>
            <person name="Rouze P."/>
            <person name="Scornet D."/>
            <person name="Allen A.E."/>
            <person name="Amoutzias G."/>
            <person name="Anthouard V."/>
            <person name="Artiguenave F."/>
            <person name="Aury J.M."/>
            <person name="Badger J.H."/>
            <person name="Beszteri B."/>
            <person name="Billiau K."/>
            <person name="Bonnet E."/>
            <person name="Bothwell J.H."/>
            <person name="Bowler C."/>
            <person name="Boyen C."/>
            <person name="Brownlee C."/>
            <person name="Carrano C.J."/>
            <person name="Charrier B."/>
            <person name="Cho G.Y."/>
            <person name="Coelho S.M."/>
            <person name="Collen J."/>
            <person name="Corre E."/>
            <person name="Da Silva C."/>
            <person name="Delage L."/>
            <person name="Delaroque N."/>
            <person name="Dittami S.M."/>
            <person name="Doulbeau S."/>
            <person name="Elias M."/>
            <person name="Farnham G."/>
            <person name="Gachon C.M."/>
            <person name="Gschloessl B."/>
            <person name="Heesch S."/>
            <person name="Jabbari K."/>
            <person name="Jubin C."/>
            <person name="Kawai H."/>
            <person name="Kimura K."/>
            <person name="Kloareg B."/>
            <person name="Kupper F.C."/>
            <person name="Lang D."/>
            <person name="Le Bail A."/>
            <person name="Leblanc C."/>
            <person name="Lerouge P."/>
            <person name="Lohr M."/>
            <person name="Lopez P.J."/>
            <person name="Martens C."/>
            <person name="Maumus F."/>
            <person name="Michel G."/>
            <person name="Miranda-Saavedra D."/>
            <person name="Morales J."/>
            <person name="Moreau H."/>
            <person name="Motomura T."/>
            <person name="Nagasato C."/>
            <person name="Napoli C.A."/>
            <person name="Nelson D.R."/>
            <person name="Nyvall-Collen P."/>
            <person name="Peters A.F."/>
            <person name="Pommier C."/>
            <person name="Potin P."/>
            <person name="Poulain J."/>
            <person name="Quesneville H."/>
            <person name="Read B."/>
            <person name="Rensing S.A."/>
            <person name="Ritter A."/>
            <person name="Rousvoal S."/>
            <person name="Samanta M."/>
            <person name="Samson G."/>
            <person name="Schroeder D.C."/>
            <person name="Segurens B."/>
            <person name="Strittmatter M."/>
            <person name="Tonon T."/>
            <person name="Tregear J.W."/>
            <person name="Valentin K."/>
            <person name="von Dassow P."/>
            <person name="Yamagishi T."/>
            <person name="Van de Peer Y."/>
            <person name="Wincker P."/>
        </authorList>
    </citation>
    <scope>NUCLEOTIDE SEQUENCE [LARGE SCALE GENOMIC DNA]</scope>
    <source>
        <strain evidence="3">Ec32 / CCAP1310/4</strain>
    </source>
</reference>
<evidence type="ECO:0000256" key="1">
    <source>
        <dbReference type="SAM" id="MobiDB-lite"/>
    </source>
</evidence>
<feature type="region of interest" description="Disordered" evidence="1">
    <location>
        <begin position="204"/>
        <end position="235"/>
    </location>
</feature>
<feature type="compositionally biased region" description="Basic and acidic residues" evidence="1">
    <location>
        <begin position="773"/>
        <end position="783"/>
    </location>
</feature>
<accession>D8LBG2</accession>
<feature type="region of interest" description="Disordered" evidence="1">
    <location>
        <begin position="738"/>
        <end position="805"/>
    </location>
</feature>
<gene>
    <name evidence="2" type="ORF">Esi_0000_0440</name>
</gene>
<dbReference type="AlphaFoldDB" id="D8LBG2"/>
<keyword evidence="3" id="KW-1185">Reference proteome</keyword>
<dbReference type="Proteomes" id="UP000002630">
    <property type="component" value="Linkage Group LG01"/>
</dbReference>
<protein>
    <submittedName>
        <fullName evidence="2">Uncharacterized protein</fullName>
    </submittedName>
</protein>
<feature type="compositionally biased region" description="Polar residues" evidence="1">
    <location>
        <begin position="755"/>
        <end position="764"/>
    </location>
</feature>
<feature type="compositionally biased region" description="Polar residues" evidence="1">
    <location>
        <begin position="575"/>
        <end position="586"/>
    </location>
</feature>
<name>D8LBG2_ECTSI</name>
<evidence type="ECO:0000313" key="3">
    <source>
        <dbReference type="Proteomes" id="UP000002630"/>
    </source>
</evidence>
<dbReference type="EMBL" id="FN649726">
    <property type="protein sequence ID" value="CBN76671.1"/>
    <property type="molecule type" value="Genomic_DNA"/>
</dbReference>
<organism evidence="2 3">
    <name type="scientific">Ectocarpus siliculosus</name>
    <name type="common">Brown alga</name>
    <name type="synonym">Conferva siliculosa</name>
    <dbReference type="NCBI Taxonomy" id="2880"/>
    <lineage>
        <taxon>Eukaryota</taxon>
        <taxon>Sar</taxon>
        <taxon>Stramenopiles</taxon>
        <taxon>Ochrophyta</taxon>
        <taxon>PX clade</taxon>
        <taxon>Phaeophyceae</taxon>
        <taxon>Ectocarpales</taxon>
        <taxon>Ectocarpaceae</taxon>
        <taxon>Ectocarpus</taxon>
    </lineage>
</organism>
<feature type="compositionally biased region" description="Polar residues" evidence="1">
    <location>
        <begin position="788"/>
        <end position="805"/>
    </location>
</feature>